<feature type="transmembrane region" description="Helical" evidence="11">
    <location>
        <begin position="1739"/>
        <end position="1762"/>
    </location>
</feature>
<feature type="transmembrane region" description="Helical" evidence="11">
    <location>
        <begin position="1666"/>
        <end position="1688"/>
    </location>
</feature>
<comment type="similarity">
    <text evidence="2">Belongs to the glycosyltransferase 48 family.</text>
</comment>
<dbReference type="Gene3D" id="1.20.1250.20">
    <property type="entry name" value="MFS general substrate transporter like domains"/>
    <property type="match status" value="1"/>
</dbReference>
<dbReference type="PANTHER" id="PTHR12741">
    <property type="entry name" value="LYST-INTERACTING PROTEIN LIP5 DOPAMINE RESPONSIVE PROTEIN DRG-1"/>
    <property type="match status" value="1"/>
</dbReference>
<dbReference type="GO" id="GO:0000148">
    <property type="term" value="C:1,3-beta-D-glucan synthase complex"/>
    <property type="evidence" value="ECO:0007669"/>
    <property type="project" value="InterPro"/>
</dbReference>
<feature type="transmembrane region" description="Helical" evidence="11">
    <location>
        <begin position="2135"/>
        <end position="2152"/>
    </location>
</feature>
<evidence type="ECO:0000256" key="6">
    <source>
        <dbReference type="ARBA" id="ARBA00022692"/>
    </source>
</evidence>
<keyword evidence="14" id="KW-1185">Reference proteome</keyword>
<feature type="transmembrane region" description="Helical" evidence="11">
    <location>
        <begin position="257"/>
        <end position="280"/>
    </location>
</feature>
<dbReference type="GO" id="GO:0022857">
    <property type="term" value="F:transmembrane transporter activity"/>
    <property type="evidence" value="ECO:0007669"/>
    <property type="project" value="InterPro"/>
</dbReference>
<evidence type="ECO:0000259" key="12">
    <source>
        <dbReference type="PROSITE" id="PS50850"/>
    </source>
</evidence>
<dbReference type="EC" id="2.4.1.34" evidence="3"/>
<comment type="caution">
    <text evidence="13">The sequence shown here is derived from an EMBL/GenBank/DDBJ whole genome shotgun (WGS) entry which is preliminary data.</text>
</comment>
<feature type="transmembrane region" description="Helical" evidence="11">
    <location>
        <begin position="1637"/>
        <end position="1660"/>
    </location>
</feature>
<evidence type="ECO:0000256" key="11">
    <source>
        <dbReference type="SAM" id="Phobius"/>
    </source>
</evidence>
<keyword evidence="4" id="KW-0328">Glycosyltransferase</keyword>
<feature type="transmembrane region" description="Helical" evidence="11">
    <location>
        <begin position="376"/>
        <end position="400"/>
    </location>
</feature>
<dbReference type="GO" id="GO:0005886">
    <property type="term" value="C:plasma membrane"/>
    <property type="evidence" value="ECO:0007669"/>
    <property type="project" value="TreeGrafter"/>
</dbReference>
<dbReference type="SUPFAM" id="SSF103473">
    <property type="entry name" value="MFS general substrate transporter"/>
    <property type="match status" value="1"/>
</dbReference>
<feature type="transmembrane region" description="Helical" evidence="11">
    <location>
        <begin position="2104"/>
        <end position="2123"/>
    </location>
</feature>
<dbReference type="EMBL" id="CAIX01000112">
    <property type="protein sequence ID" value="CCI45941.1"/>
    <property type="molecule type" value="Genomic_DNA"/>
</dbReference>
<dbReference type="PROSITE" id="PS50850">
    <property type="entry name" value="MFS"/>
    <property type="match status" value="1"/>
</dbReference>
<keyword evidence="5" id="KW-0808">Transferase</keyword>
<feature type="transmembrane region" description="Helical" evidence="11">
    <location>
        <begin position="1845"/>
        <end position="1862"/>
    </location>
</feature>
<keyword evidence="7 11" id="KW-1133">Transmembrane helix</keyword>
<keyword evidence="6 11" id="KW-0812">Transmembrane</keyword>
<dbReference type="SMART" id="SM01205">
    <property type="entry name" value="FKS1_dom1"/>
    <property type="match status" value="1"/>
</dbReference>
<feature type="transmembrane region" description="Helical" evidence="11">
    <location>
        <begin position="1511"/>
        <end position="1532"/>
    </location>
</feature>
<feature type="transmembrane region" description="Helical" evidence="11">
    <location>
        <begin position="1383"/>
        <end position="1401"/>
    </location>
</feature>
<dbReference type="InterPro" id="IPR005828">
    <property type="entry name" value="MFS_sugar_transport-like"/>
</dbReference>
<feature type="transmembrane region" description="Helical" evidence="11">
    <location>
        <begin position="2158"/>
        <end position="2183"/>
    </location>
</feature>
<feature type="transmembrane region" description="Helical" evidence="11">
    <location>
        <begin position="2195"/>
        <end position="2214"/>
    </location>
</feature>
<feature type="transmembrane region" description="Helical" evidence="11">
    <location>
        <begin position="1451"/>
        <end position="1468"/>
    </location>
</feature>
<dbReference type="Proteomes" id="UP000053237">
    <property type="component" value="Unassembled WGS sequence"/>
</dbReference>
<feature type="transmembrane region" description="Helical" evidence="11">
    <location>
        <begin position="339"/>
        <end position="364"/>
    </location>
</feature>
<dbReference type="OrthoDB" id="1880850at2759"/>
<feature type="transmembrane region" description="Helical" evidence="11">
    <location>
        <begin position="1700"/>
        <end position="1719"/>
    </location>
</feature>
<proteinExistence type="inferred from homology"/>
<dbReference type="Pfam" id="PF00083">
    <property type="entry name" value="Sugar_tr"/>
    <property type="match status" value="1"/>
</dbReference>
<feature type="transmembrane region" description="Helical" evidence="11">
    <location>
        <begin position="1307"/>
        <end position="1326"/>
    </location>
</feature>
<comment type="subcellular location">
    <subcellularLocation>
        <location evidence="1">Membrane</location>
        <topology evidence="1">Multi-pass membrane protein</topology>
    </subcellularLocation>
</comment>
<dbReference type="Pfam" id="PF14288">
    <property type="entry name" value="FKS1_dom1"/>
    <property type="match status" value="1"/>
</dbReference>
<evidence type="ECO:0000256" key="7">
    <source>
        <dbReference type="ARBA" id="ARBA00022989"/>
    </source>
</evidence>
<sequence>MSNSDVSNPPMYQDEPVSPFSSFRVANCNYSIQSDNLKSLDDVIAQLQVKFAFQKGNCDNQKEHLHCLLINTQSKLPAQESNDAVHLLHAKLLRNYHQWCGFLRVSPFSIANESFSTNDLGNDALYQIALYLLIWGEAGNLRFMPECLCFIYHSLAPKLRSISSDSSPAFESFLTQVIVPIYSILIPMRQEVNVSALTSSKKLALDHKNITNYDDVNEFFWSKKCLSYDALSVSEAMTWQELKTFKERRSIWNPFLAFYRIYFFLFVMLHTLIVIAYVGYFTNQDTHQGFAFYTNFMDAEYGEMRKHAFLSILVTFTTLSTLKVVLEVWIGGIRIFLKLAYALALVVRFIWHCVFCSMFCAVHFAPNEKVSGSKTYLEMGIPIAIVYLLPVVLTAVARMLGGNEYLWNRLPILHALDGTKQQYIGQIAQMKQPFHAFLLYALFWIVIFFGKFLFNLQVMIKPLIGPSFELYQIVEPSDSIRWLSSNHNILFILAMWAPTILVYIYDTQIWLAILQSFIGAFIGVRLKIAHSSRISEFVYRLECAPKLFDDKIVTQKAKVQFTARTLTTNEDETRSGSSYVDQRLRFGIVWNEIISGFRMSDLLDDRETAILQYQIADNGAVEDPVFLLAGRAQKAITIAVKCHSHKADDYHMFQALEKAGMFACARNCAEIGFHILRSLLGNEDIAILETLQELLMNGKVQGVLNLSYLPLLRDNIVDVLASVLDMPDPVLRNNLDQAEEELTNTVITSQQQIFRISHKHVLTIVNSIADLMKCLELMFEEEWMAEKVRHSVFAKVTPDLTYQKLQIIAIFADQIEREDCEKVTRVRSPEKACMQSKGKDDQSISSPNENSISWSTRLFFLLTLDTADSLPRCSEAQRRMSFFLNSLSMEMPSVSSIASMESFSVITPYYNESVLYSIEELHGRVNANPLFRKVEHKDRNLSILKYLVTFHSDEWGNFLERVGLSSMEEALAQMPTQVRLWASSRGQTLARTVQGIMMYEDALRMLRWLEVGSDPAFSHKDKIEAMEAIAGLKFTYITSCQLYSQQAIQRDSRAQDINLLMQKYPNWRVSYVDPISLADRTRYDCVLIKAEGDEIVEVYRYELPGNPMIGEGKPENQNIALPFTRGEYVQTIDMNQEHYFEEALKMGNFLATANEDPDVKIIGMKEHIFTGRASSLAQFMTLQELVFVSLTQRVLAHPLRSRMHYGHPDVFDKAFVISNGGVSKASKGINLSEDVFSGYNVALRGGRVTHIEFMQCGKGRDVTLSQINAFEAKLANGCAESSLSRDAYRMGRGMDFFRLNSMFYGHMGFYICNALTVLCVFCYAYSKLYIALHEDVQLAAITKTDGLDALAQTLNTQFIFQFGLLMTIPLVATLFVEFGWRQAVLQFIELLVTLGSVFYIFETGTKAHFYDVSLMRGGSKYRGTGRGFAIVRETLVSFFKEYAASHYRKAMELLGMMILFGIFGHFSIGTSSLEEYCMSNGISQEACTNTNKSIPENITLLDSYGSKGQDYGIASFAVWLLGSCWLLAPFVFNTDGLDFAKTRVDIANWIQWMMTNVSKEEDGLDTNSSSDRSEVLPHGNKVDRNSDTWTDFWRYETDTIKDMRWKARVVYALREIRHPFFAYQVFLTYFKGSELPILCGLIAACTTGLWLGTLLLGRVIRTQKLIVLRGCLYFVCVLGGYFVLPLAYGALRDWSLPKSMALTMSNFIGMYALLQYSWILHGAWGLKFAHFGYVQEIAFFFDMVLGTFLVIPLFLLSAIPFMRTIQTRMMYNGGFSRALSSGSEVAASISVVVGLLAGTSYGWFTSLVFSLGFVNDPADGFINQSFVYFTNKILNGDFDYKMVKVYAALASALGAVLCMLLGHYVGRRATLSGGIIVVFIGVAVLFMDSSLMITLGVCVVALGCAILSLTSVVYNFEICMYGWKGKGVLLFLLGSSLGYLIESGVLEKINATAITKNWSNKPLYDWRYQFIYGCVPLLLLLFLLRFFPESPVWLFRHKGPQAAEAILVRLRQKHDVSEELCELQKSFGHSVSSHQALSAGSENSNGQKNSDVGLLTSTKVNLWFRLGFVILLQAAFAILNSSSLLQRVLVQYSPVAQGDKSSKWMIYFGLMSFIGVILSLMSVDTVRRKTILKDILPFISILSSICGVLSAAKYQDSVLISILLVVLFAGASLSLTCATWLTAIEIFPLNNQSRFLAISFAVYYLVQAAVYLTLPSFALSHFIFVALCGVLTVVLFTCCASSKTGAIQLKSEKAATLEDTMFQDDLGFEEIPSHVTRASRSQSFLRSRRRTSSRFHGSATPHEGAYETLDSPAAENRQPLSTRRSKNNSSVRQSRQSKARVSHLQLPTQANL</sequence>
<feature type="transmembrane region" description="Helical" evidence="11">
    <location>
        <begin position="1358"/>
        <end position="1376"/>
    </location>
</feature>
<dbReference type="InterPro" id="IPR026899">
    <property type="entry name" value="FKS1-like_dom1"/>
</dbReference>
<dbReference type="InterPro" id="IPR003440">
    <property type="entry name" value="Glyco_trans_48_dom"/>
</dbReference>
<evidence type="ECO:0000256" key="4">
    <source>
        <dbReference type="ARBA" id="ARBA00022676"/>
    </source>
</evidence>
<protein>
    <recommendedName>
        <fullName evidence="3">1,3-beta-glucan synthase</fullName>
        <ecNumber evidence="3">2.4.1.34</ecNumber>
    </recommendedName>
</protein>
<dbReference type="Pfam" id="PF02364">
    <property type="entry name" value="Glucan_synthase"/>
    <property type="match status" value="2"/>
</dbReference>
<evidence type="ECO:0000313" key="14">
    <source>
        <dbReference type="Proteomes" id="UP000053237"/>
    </source>
</evidence>
<feature type="transmembrane region" description="Helical" evidence="11">
    <location>
        <begin position="2062"/>
        <end position="2084"/>
    </location>
</feature>
<feature type="transmembrane region" description="Helical" evidence="11">
    <location>
        <begin position="489"/>
        <end position="505"/>
    </location>
</feature>
<dbReference type="InterPro" id="IPR036259">
    <property type="entry name" value="MFS_trans_sf"/>
</dbReference>
<dbReference type="CDD" id="cd06174">
    <property type="entry name" value="MFS"/>
    <property type="match status" value="1"/>
</dbReference>
<dbReference type="STRING" id="65357.A0A024GHI2"/>
<gene>
    <name evidence="13" type="ORF">BN9_068510</name>
</gene>
<feature type="compositionally biased region" description="Polar residues" evidence="10">
    <location>
        <begin position="2318"/>
        <end position="2334"/>
    </location>
</feature>
<feature type="transmembrane region" description="Helical" evidence="11">
    <location>
        <begin position="1928"/>
        <end position="1946"/>
    </location>
</feature>
<evidence type="ECO:0000256" key="5">
    <source>
        <dbReference type="ARBA" id="ARBA00022679"/>
    </source>
</evidence>
<comment type="catalytic activity">
    <reaction evidence="9">
        <text>[(1-&gt;3)-beta-D-glucosyl](n) + UDP-alpha-D-glucose = [(1-&gt;3)-beta-D-glucosyl](n+1) + UDP + H(+)</text>
        <dbReference type="Rhea" id="RHEA:21476"/>
        <dbReference type="Rhea" id="RHEA-COMP:11146"/>
        <dbReference type="Rhea" id="RHEA-COMP:14303"/>
        <dbReference type="ChEBI" id="CHEBI:15378"/>
        <dbReference type="ChEBI" id="CHEBI:37671"/>
        <dbReference type="ChEBI" id="CHEBI:58223"/>
        <dbReference type="ChEBI" id="CHEBI:58885"/>
        <dbReference type="EC" id="2.4.1.34"/>
    </reaction>
</comment>
<dbReference type="PANTHER" id="PTHR12741:SF48">
    <property type="entry name" value="1,3-BETA-GLUCAN SYNTHASE COMPONENT FKS1-RELATED"/>
    <property type="match status" value="1"/>
</dbReference>
<dbReference type="GO" id="GO:0003843">
    <property type="term" value="F:1,3-beta-D-glucan synthase activity"/>
    <property type="evidence" value="ECO:0007669"/>
    <property type="project" value="UniProtKB-EC"/>
</dbReference>
<evidence type="ECO:0000256" key="2">
    <source>
        <dbReference type="ARBA" id="ARBA00009040"/>
    </source>
</evidence>
<evidence type="ECO:0000256" key="9">
    <source>
        <dbReference type="ARBA" id="ARBA00047777"/>
    </source>
</evidence>
<evidence type="ECO:0000256" key="10">
    <source>
        <dbReference type="SAM" id="MobiDB-lite"/>
    </source>
</evidence>
<feature type="transmembrane region" description="Helical" evidence="11">
    <location>
        <begin position="1783"/>
        <end position="1804"/>
    </location>
</feature>
<feature type="domain" description="Major facilitator superfamily (MFS) profile" evidence="12">
    <location>
        <begin position="1790"/>
        <end position="2244"/>
    </location>
</feature>
<accession>A0A024GHI2</accession>
<keyword evidence="8 11" id="KW-0472">Membrane</keyword>
<dbReference type="GO" id="GO:0006075">
    <property type="term" value="P:(1-&gt;3)-beta-D-glucan biosynthetic process"/>
    <property type="evidence" value="ECO:0007669"/>
    <property type="project" value="InterPro"/>
</dbReference>
<dbReference type="InParanoid" id="A0A024GHI2"/>
<feature type="transmembrane region" description="Helical" evidence="11">
    <location>
        <begin position="1966"/>
        <end position="1987"/>
    </location>
</feature>
<evidence type="ECO:0000313" key="13">
    <source>
        <dbReference type="EMBL" id="CCI45941.1"/>
    </source>
</evidence>
<evidence type="ECO:0000256" key="1">
    <source>
        <dbReference type="ARBA" id="ARBA00004141"/>
    </source>
</evidence>
<evidence type="ECO:0000256" key="3">
    <source>
        <dbReference type="ARBA" id="ARBA00012589"/>
    </source>
</evidence>
<feature type="transmembrane region" description="Helical" evidence="11">
    <location>
        <begin position="434"/>
        <end position="454"/>
    </location>
</feature>
<feature type="transmembrane region" description="Helical" evidence="11">
    <location>
        <begin position="1869"/>
        <end position="1887"/>
    </location>
</feature>
<organism evidence="13 14">
    <name type="scientific">Albugo candida</name>
    <dbReference type="NCBI Taxonomy" id="65357"/>
    <lineage>
        <taxon>Eukaryota</taxon>
        <taxon>Sar</taxon>
        <taxon>Stramenopiles</taxon>
        <taxon>Oomycota</taxon>
        <taxon>Peronosporomycetes</taxon>
        <taxon>Albuginales</taxon>
        <taxon>Albuginaceae</taxon>
        <taxon>Albugo</taxon>
    </lineage>
</organism>
<feature type="transmembrane region" description="Helical" evidence="11">
    <location>
        <begin position="2220"/>
        <end position="2240"/>
    </location>
</feature>
<feature type="transmembrane region" description="Helical" evidence="11">
    <location>
        <begin position="308"/>
        <end position="333"/>
    </location>
</feature>
<dbReference type="InterPro" id="IPR020846">
    <property type="entry name" value="MFS_dom"/>
</dbReference>
<feature type="transmembrane region" description="Helical" evidence="11">
    <location>
        <begin position="1893"/>
        <end position="1916"/>
    </location>
</feature>
<feature type="region of interest" description="Disordered" evidence="10">
    <location>
        <begin position="2279"/>
        <end position="2352"/>
    </location>
</feature>
<reference evidence="13 14" key="1">
    <citation type="submission" date="2012-05" db="EMBL/GenBank/DDBJ databases">
        <title>Recombination and specialization in a pathogen metapopulation.</title>
        <authorList>
            <person name="Gardiner A."/>
            <person name="Kemen E."/>
            <person name="Schultz-Larsen T."/>
            <person name="MacLean D."/>
            <person name="Van Oosterhout C."/>
            <person name="Jones J.D.G."/>
        </authorList>
    </citation>
    <scope>NUCLEOTIDE SEQUENCE [LARGE SCALE GENOMIC DNA]</scope>
    <source>
        <strain evidence="13 14">Ac Nc2</strain>
    </source>
</reference>
<name>A0A024GHI2_9STRA</name>
<evidence type="ECO:0000256" key="8">
    <source>
        <dbReference type="ARBA" id="ARBA00023136"/>
    </source>
</evidence>